<name>A0A250XEE0_9CHLO</name>
<sequence length="384" mass="41153">MLIPLPPIMNKAKIIVLCGGFKSVLTDSAPASQGDSAFSRAALSAFPQESPGYPVDPNVGRKTPPSEILSVTHLLRALENVKRLQPLLDHVYFVVDEAAKHSFLGFLAEDKNGLIGERNVISNGARSISEWRSDLADLEIALQVVGMGCSVFVISSDLLFLPGYNFQRLVEHSLVRGKDLLGFSTLSYGDCVLLDGAATFWSVRMADSAPLPPLAEVRALPVDTPLQEGSDIAEDLIYLKASTLPAALQILSSQGLTKTTKGTLPGLAAALMSQGLPVCGLDLLGAPARLRLQTSLSVDYAQSLMYCISTQRGSSSTMTSNSRQETSNESTAAVSHLLDAFNLGYFGVRNGTPTAGSEGSNERKQLPSTFYMTAYRRFGADMMK</sequence>
<dbReference type="Proteomes" id="UP000232323">
    <property type="component" value="Unassembled WGS sequence"/>
</dbReference>
<accession>A0A250XEE0</accession>
<dbReference type="EMBL" id="BEGY01000061">
    <property type="protein sequence ID" value="GAX81130.1"/>
    <property type="molecule type" value="Genomic_DNA"/>
</dbReference>
<reference evidence="1 2" key="1">
    <citation type="submission" date="2017-08" db="EMBL/GenBank/DDBJ databases">
        <title>Acidophilic green algal genome provides insights into adaptation to an acidic environment.</title>
        <authorList>
            <person name="Hirooka S."/>
            <person name="Hirose Y."/>
            <person name="Kanesaki Y."/>
            <person name="Higuchi S."/>
            <person name="Fujiwara T."/>
            <person name="Onuma R."/>
            <person name="Era A."/>
            <person name="Ohbayashi R."/>
            <person name="Uzuka A."/>
            <person name="Nozaki H."/>
            <person name="Yoshikawa H."/>
            <person name="Miyagishima S.Y."/>
        </authorList>
    </citation>
    <scope>NUCLEOTIDE SEQUENCE [LARGE SCALE GENOMIC DNA]</scope>
    <source>
        <strain evidence="1 2">NIES-2499</strain>
    </source>
</reference>
<dbReference type="STRING" id="1157962.A0A250XEE0"/>
<evidence type="ECO:0000313" key="1">
    <source>
        <dbReference type="EMBL" id="GAX81130.1"/>
    </source>
</evidence>
<evidence type="ECO:0008006" key="3">
    <source>
        <dbReference type="Google" id="ProtNLM"/>
    </source>
</evidence>
<proteinExistence type="predicted"/>
<dbReference type="AlphaFoldDB" id="A0A250XEE0"/>
<gene>
    <name evidence="1" type="ORF">CEUSTIGMA_g8564.t1</name>
</gene>
<protein>
    <recommendedName>
        <fullName evidence="3">Nucleotidyl transferase domain-containing protein</fullName>
    </recommendedName>
</protein>
<keyword evidence="2" id="KW-1185">Reference proteome</keyword>
<organism evidence="1 2">
    <name type="scientific">Chlamydomonas eustigma</name>
    <dbReference type="NCBI Taxonomy" id="1157962"/>
    <lineage>
        <taxon>Eukaryota</taxon>
        <taxon>Viridiplantae</taxon>
        <taxon>Chlorophyta</taxon>
        <taxon>core chlorophytes</taxon>
        <taxon>Chlorophyceae</taxon>
        <taxon>CS clade</taxon>
        <taxon>Chlamydomonadales</taxon>
        <taxon>Chlamydomonadaceae</taxon>
        <taxon>Chlamydomonas</taxon>
    </lineage>
</organism>
<dbReference type="OrthoDB" id="527584at2759"/>
<evidence type="ECO:0000313" key="2">
    <source>
        <dbReference type="Proteomes" id="UP000232323"/>
    </source>
</evidence>
<comment type="caution">
    <text evidence="1">The sequence shown here is derived from an EMBL/GenBank/DDBJ whole genome shotgun (WGS) entry which is preliminary data.</text>
</comment>